<evidence type="ECO:0000256" key="1">
    <source>
        <dbReference type="ARBA" id="ARBA00008434"/>
    </source>
</evidence>
<gene>
    <name evidence="5" type="primary">mrps-15</name>
    <name evidence="5" type="ORF">T4B_7341</name>
</gene>
<keyword evidence="4" id="KW-0732">Signal</keyword>
<comment type="similarity">
    <text evidence="1">Belongs to the universal ribosomal protein uS15 family.</text>
</comment>
<dbReference type="GO" id="GO:0003723">
    <property type="term" value="F:RNA binding"/>
    <property type="evidence" value="ECO:0007669"/>
    <property type="project" value="TreeGrafter"/>
</dbReference>
<dbReference type="PANTHER" id="PTHR46685">
    <property type="entry name" value="28S RIBOSOMAL PROTEIN S15, MITOCHONDRIAL"/>
    <property type="match status" value="1"/>
</dbReference>
<proteinExistence type="inferred from homology"/>
<evidence type="ECO:0000256" key="4">
    <source>
        <dbReference type="SAM" id="SignalP"/>
    </source>
</evidence>
<evidence type="ECO:0000313" key="6">
    <source>
        <dbReference type="Proteomes" id="UP000054805"/>
    </source>
</evidence>
<name>A0A0V1HCG6_TRIPS</name>
<comment type="caution">
    <text evidence="5">The sequence shown here is derived from an EMBL/GenBank/DDBJ whole genome shotgun (WGS) entry which is preliminary data.</text>
</comment>
<dbReference type="GO" id="GO:0003735">
    <property type="term" value="F:structural constituent of ribosome"/>
    <property type="evidence" value="ECO:0007669"/>
    <property type="project" value="TreeGrafter"/>
</dbReference>
<evidence type="ECO:0000313" key="5">
    <source>
        <dbReference type="EMBL" id="KRZ07717.1"/>
    </source>
</evidence>
<reference evidence="5 6" key="1">
    <citation type="submission" date="2015-01" db="EMBL/GenBank/DDBJ databases">
        <title>Evolution of Trichinella species and genotypes.</title>
        <authorList>
            <person name="Korhonen P.K."/>
            <person name="Edoardo P."/>
            <person name="Giuseppe L.R."/>
            <person name="Gasser R.B."/>
        </authorList>
    </citation>
    <scope>NUCLEOTIDE SEQUENCE [LARGE SCALE GENOMIC DNA]</scope>
    <source>
        <strain evidence="5">ISS588</strain>
    </source>
</reference>
<feature type="chain" id="PRO_5006879045" evidence="4">
    <location>
        <begin position="21"/>
        <end position="177"/>
    </location>
</feature>
<evidence type="ECO:0000256" key="2">
    <source>
        <dbReference type="ARBA" id="ARBA00022980"/>
    </source>
</evidence>
<organism evidence="5 6">
    <name type="scientific">Trichinella pseudospiralis</name>
    <name type="common">Parasitic roundworm</name>
    <dbReference type="NCBI Taxonomy" id="6337"/>
    <lineage>
        <taxon>Eukaryota</taxon>
        <taxon>Metazoa</taxon>
        <taxon>Ecdysozoa</taxon>
        <taxon>Nematoda</taxon>
        <taxon>Enoplea</taxon>
        <taxon>Dorylaimia</taxon>
        <taxon>Trichinellida</taxon>
        <taxon>Trichinellidae</taxon>
        <taxon>Trichinella</taxon>
    </lineage>
</organism>
<evidence type="ECO:0000256" key="3">
    <source>
        <dbReference type="ARBA" id="ARBA00023274"/>
    </source>
</evidence>
<sequence>MQIFAFYFSALFVDIREVLADPAYYENLALSVPLAQGYIEEIFPDSTDWLPHVDIKQPKSEYELVKALETAPVSVKKLLNCSKNYCSIEFGRRKDLTFQWKRSLMNEVRQNELDTSLLECCLLFSVVKHTAVIRHWRQLLFEIKSHLTSFIHEGKWHAFPKGKLKHFIFPGQWPSSL</sequence>
<accession>A0A0V1HCG6</accession>
<dbReference type="PANTHER" id="PTHR46685:SF1">
    <property type="entry name" value="SMALL RIBOSOMAL SUBUNIT PROTEIN US15M"/>
    <property type="match status" value="1"/>
</dbReference>
<dbReference type="InterPro" id="IPR052137">
    <property type="entry name" value="uS15_ribosomal"/>
</dbReference>
<dbReference type="AlphaFoldDB" id="A0A0V1HCG6"/>
<protein>
    <submittedName>
        <fullName evidence="5">28S ribosomal protein S15, mitochondrial</fullName>
    </submittedName>
</protein>
<dbReference type="GO" id="GO:0005763">
    <property type="term" value="C:mitochondrial small ribosomal subunit"/>
    <property type="evidence" value="ECO:0007669"/>
    <property type="project" value="TreeGrafter"/>
</dbReference>
<keyword evidence="2 5" id="KW-0689">Ribosomal protein</keyword>
<keyword evidence="3" id="KW-0687">Ribonucleoprotein</keyword>
<keyword evidence="6" id="KW-1185">Reference proteome</keyword>
<dbReference type="EMBL" id="JYDS01000411">
    <property type="protein sequence ID" value="KRZ07717.1"/>
    <property type="molecule type" value="Genomic_DNA"/>
</dbReference>
<dbReference type="Proteomes" id="UP000054805">
    <property type="component" value="Unassembled WGS sequence"/>
</dbReference>
<dbReference type="GO" id="GO:0032543">
    <property type="term" value="P:mitochondrial translation"/>
    <property type="evidence" value="ECO:0007669"/>
    <property type="project" value="TreeGrafter"/>
</dbReference>
<feature type="signal peptide" evidence="4">
    <location>
        <begin position="1"/>
        <end position="20"/>
    </location>
</feature>